<comment type="caution">
    <text evidence="1">The sequence shown here is derived from an EMBL/GenBank/DDBJ whole genome shotgun (WGS) entry which is preliminary data.</text>
</comment>
<protein>
    <recommendedName>
        <fullName evidence="3">Leucine-rich repeat domain-containing protein</fullName>
    </recommendedName>
</protein>
<dbReference type="PANTHER" id="PTHR45661">
    <property type="entry name" value="SURFACE ANTIGEN"/>
    <property type="match status" value="1"/>
</dbReference>
<dbReference type="SUPFAM" id="SSF52058">
    <property type="entry name" value="L domain-like"/>
    <property type="match status" value="1"/>
</dbReference>
<organism evidence="1 2">
    <name type="scientific">Triparma columacea</name>
    <dbReference type="NCBI Taxonomy" id="722753"/>
    <lineage>
        <taxon>Eukaryota</taxon>
        <taxon>Sar</taxon>
        <taxon>Stramenopiles</taxon>
        <taxon>Ochrophyta</taxon>
        <taxon>Bolidophyceae</taxon>
        <taxon>Parmales</taxon>
        <taxon>Triparmaceae</taxon>
        <taxon>Triparma</taxon>
    </lineage>
</organism>
<dbReference type="PANTHER" id="PTHR45661:SF3">
    <property type="entry name" value="IG-LIKE DOMAIN-CONTAINING PROTEIN"/>
    <property type="match status" value="1"/>
</dbReference>
<dbReference type="Gene3D" id="3.80.10.10">
    <property type="entry name" value="Ribonuclease Inhibitor"/>
    <property type="match status" value="1"/>
</dbReference>
<dbReference type="AlphaFoldDB" id="A0A9W7L5K4"/>
<dbReference type="EMBL" id="BRYA01000841">
    <property type="protein sequence ID" value="GMI34019.1"/>
    <property type="molecule type" value="Genomic_DNA"/>
</dbReference>
<keyword evidence="2" id="KW-1185">Reference proteome</keyword>
<dbReference type="InterPro" id="IPR032675">
    <property type="entry name" value="LRR_dom_sf"/>
</dbReference>
<reference evidence="2" key="1">
    <citation type="journal article" date="2023" name="Commun. Biol.">
        <title>Genome analysis of Parmales, the sister group of diatoms, reveals the evolutionary specialization of diatoms from phago-mixotrophs to photoautotrophs.</title>
        <authorList>
            <person name="Ban H."/>
            <person name="Sato S."/>
            <person name="Yoshikawa S."/>
            <person name="Yamada K."/>
            <person name="Nakamura Y."/>
            <person name="Ichinomiya M."/>
            <person name="Sato N."/>
            <person name="Blanc-Mathieu R."/>
            <person name="Endo H."/>
            <person name="Kuwata A."/>
            <person name="Ogata H."/>
        </authorList>
    </citation>
    <scope>NUCLEOTIDE SEQUENCE [LARGE SCALE GENOMIC DNA]</scope>
</reference>
<evidence type="ECO:0008006" key="3">
    <source>
        <dbReference type="Google" id="ProtNLM"/>
    </source>
</evidence>
<evidence type="ECO:0000313" key="1">
    <source>
        <dbReference type="EMBL" id="GMI34019.1"/>
    </source>
</evidence>
<gene>
    <name evidence="1" type="ORF">TrCOL_g3511</name>
</gene>
<accession>A0A9W7L5K4</accession>
<evidence type="ECO:0000313" key="2">
    <source>
        <dbReference type="Proteomes" id="UP001165065"/>
    </source>
</evidence>
<dbReference type="Pfam" id="PF13306">
    <property type="entry name" value="LRR_5"/>
    <property type="match status" value="1"/>
</dbReference>
<dbReference type="Proteomes" id="UP001165065">
    <property type="component" value="Unassembled WGS sequence"/>
</dbReference>
<name>A0A9W7L5K4_9STRA</name>
<dbReference type="InterPro" id="IPR053139">
    <property type="entry name" value="Surface_bspA-like"/>
</dbReference>
<sequence length="227" mass="24545">MSELDFAYGDDYSEDYSDDYGGDDDVPAGYYPLPKTAVYSGVESFYYNDELTEVNFAEGVTTIGNKAFFGCSSLTAITIPDGVTTIGYGAFVDCSSLTAITIPASVTFFNAYAFNGCSVLTKLSLSPAVSVGFMCFSGCTALISAADAQNMMTVKELLNSRWHRIRERVAVLSCLKTPWSDDLVNQPGSDTPEQNSHLDGDGVVALKGAAAREMLPKVMWRVILEFL</sequence>
<dbReference type="OrthoDB" id="194468at2759"/>
<proteinExistence type="predicted"/>
<dbReference type="InterPro" id="IPR026906">
    <property type="entry name" value="LRR_5"/>
</dbReference>